<evidence type="ECO:0000313" key="1">
    <source>
        <dbReference type="EMBL" id="KAK6987863.1"/>
    </source>
</evidence>
<protein>
    <submittedName>
        <fullName evidence="1">Uncharacterized protein</fullName>
    </submittedName>
</protein>
<dbReference type="AlphaFoldDB" id="A0AAV9ZMZ6"/>
<name>A0AAV9ZMZ6_9AGAR</name>
<dbReference type="Proteomes" id="UP001362999">
    <property type="component" value="Unassembled WGS sequence"/>
</dbReference>
<organism evidence="1 2">
    <name type="scientific">Favolaschia claudopus</name>
    <dbReference type="NCBI Taxonomy" id="2862362"/>
    <lineage>
        <taxon>Eukaryota</taxon>
        <taxon>Fungi</taxon>
        <taxon>Dikarya</taxon>
        <taxon>Basidiomycota</taxon>
        <taxon>Agaricomycotina</taxon>
        <taxon>Agaricomycetes</taxon>
        <taxon>Agaricomycetidae</taxon>
        <taxon>Agaricales</taxon>
        <taxon>Marasmiineae</taxon>
        <taxon>Mycenaceae</taxon>
        <taxon>Favolaschia</taxon>
    </lineage>
</organism>
<sequence>MTEKSTPQVIEVDEDASVAKSTTKPVEVVAGGTAKLKVGVAGGFKIKLPPPKAVVQMPITLADYEEISPFLRVPELALWLSKTRHPVGSRSSLLGLTQKQQACTEVVNSCTVAFNCADGSLSPRDVRNSYRGVQVGACRGAFNGDDNFQFKHEDPSAIAYRLRRQPVMSAFYHDCKYAGALISNLYFRVFSLTDKHNSVGRTEALRQVIPLHERRGLHVVELISSAGLMLERCSGFLPSAAKDERGWLCGSVEA</sequence>
<accession>A0AAV9ZMZ6</accession>
<gene>
    <name evidence="1" type="ORF">R3P38DRAFT_2805322</name>
</gene>
<comment type="caution">
    <text evidence="1">The sequence shown here is derived from an EMBL/GenBank/DDBJ whole genome shotgun (WGS) entry which is preliminary data.</text>
</comment>
<dbReference type="EMBL" id="JAWWNJ010000128">
    <property type="protein sequence ID" value="KAK6987863.1"/>
    <property type="molecule type" value="Genomic_DNA"/>
</dbReference>
<keyword evidence="2" id="KW-1185">Reference proteome</keyword>
<evidence type="ECO:0000313" key="2">
    <source>
        <dbReference type="Proteomes" id="UP001362999"/>
    </source>
</evidence>
<proteinExistence type="predicted"/>
<reference evidence="1 2" key="1">
    <citation type="journal article" date="2024" name="J Genomics">
        <title>Draft genome sequencing and assembly of Favolaschia claudopus CIRM-BRFM 2984 isolated from oak limbs.</title>
        <authorList>
            <person name="Navarro D."/>
            <person name="Drula E."/>
            <person name="Chaduli D."/>
            <person name="Cazenave R."/>
            <person name="Ahrendt S."/>
            <person name="Wang J."/>
            <person name="Lipzen A."/>
            <person name="Daum C."/>
            <person name="Barry K."/>
            <person name="Grigoriev I.V."/>
            <person name="Favel A."/>
            <person name="Rosso M.N."/>
            <person name="Martin F."/>
        </authorList>
    </citation>
    <scope>NUCLEOTIDE SEQUENCE [LARGE SCALE GENOMIC DNA]</scope>
    <source>
        <strain evidence="1 2">CIRM-BRFM 2984</strain>
    </source>
</reference>